<dbReference type="AlphaFoldDB" id="A0A6H5IA01"/>
<reference evidence="1 2" key="1">
    <citation type="submission" date="2020-02" db="EMBL/GenBank/DDBJ databases">
        <authorList>
            <person name="Ferguson B K."/>
        </authorList>
    </citation>
    <scope>NUCLEOTIDE SEQUENCE [LARGE SCALE GENOMIC DNA]</scope>
</reference>
<dbReference type="EMBL" id="CADCXV010000736">
    <property type="protein sequence ID" value="CAB0034205.1"/>
    <property type="molecule type" value="Genomic_DNA"/>
</dbReference>
<name>A0A6H5IA01_9HYME</name>
<keyword evidence="2" id="KW-1185">Reference proteome</keyword>
<sequence>MAVSPLFTGTLYTSYTGMHCGLLLSPSAGESNSTKLCSLLNICSLAVHRALIRASCAATRTSPPDDSLVVSAIVSGLSTANNCNARRIVPHGREKGGKIDYRFITCEFETRARKLVLLVRRVALENVRVAPWSCDSHVGRCQSLRQIRALFDVAASRAMIRRRRQVDGEKEKNLSVRNRTRV</sequence>
<dbReference type="Proteomes" id="UP000479190">
    <property type="component" value="Unassembled WGS sequence"/>
</dbReference>
<proteinExistence type="predicted"/>
<evidence type="ECO:0000313" key="2">
    <source>
        <dbReference type="Proteomes" id="UP000479190"/>
    </source>
</evidence>
<evidence type="ECO:0000313" key="1">
    <source>
        <dbReference type="EMBL" id="CAB0034205.1"/>
    </source>
</evidence>
<organism evidence="1 2">
    <name type="scientific">Trichogramma brassicae</name>
    <dbReference type="NCBI Taxonomy" id="86971"/>
    <lineage>
        <taxon>Eukaryota</taxon>
        <taxon>Metazoa</taxon>
        <taxon>Ecdysozoa</taxon>
        <taxon>Arthropoda</taxon>
        <taxon>Hexapoda</taxon>
        <taxon>Insecta</taxon>
        <taxon>Pterygota</taxon>
        <taxon>Neoptera</taxon>
        <taxon>Endopterygota</taxon>
        <taxon>Hymenoptera</taxon>
        <taxon>Apocrita</taxon>
        <taxon>Proctotrupomorpha</taxon>
        <taxon>Chalcidoidea</taxon>
        <taxon>Trichogrammatidae</taxon>
        <taxon>Trichogramma</taxon>
    </lineage>
</organism>
<accession>A0A6H5IA01</accession>
<gene>
    <name evidence="1" type="ORF">TBRA_LOCUS6103</name>
</gene>
<protein>
    <submittedName>
        <fullName evidence="1">Uncharacterized protein</fullName>
    </submittedName>
</protein>